<dbReference type="CDD" id="cd18800">
    <property type="entry name" value="SF2_C_EcoR124I-like"/>
    <property type="match status" value="1"/>
</dbReference>
<proteinExistence type="inferred from homology"/>
<evidence type="ECO:0000313" key="13">
    <source>
        <dbReference type="Proteomes" id="UP001430755"/>
    </source>
</evidence>
<dbReference type="SUPFAM" id="SSF52540">
    <property type="entry name" value="P-loop containing nucleoside triphosphate hydrolases"/>
    <property type="match status" value="1"/>
</dbReference>
<dbReference type="InterPro" id="IPR022625">
    <property type="entry name" value="TypeI_RM_Rsu_C"/>
</dbReference>
<keyword evidence="7" id="KW-0255">Endonuclease</keyword>
<evidence type="ECO:0000256" key="6">
    <source>
        <dbReference type="ARBA" id="ARBA00022747"/>
    </source>
</evidence>
<gene>
    <name evidence="12" type="ORF">LPT13_04260</name>
</gene>
<sequence length="1078" mass="121448">MVFDSEAAFEDAVVEALCSYGWGDADDVIVRPTEQQLIANWASILFDRNKHRDRLNDVPLSDTEMAQIIGQLQTLRTPLALSKLINGEEIIITRDSADDDLHRGKNVALKIFDPNEIAGGSSRYQIVRQPVYAAKSKLGHDRRGDLMLLINGMPLFHIELKKSGVPVSEATGQIEKYAKEGVFTGLFSLVQIFVAMNPDQTLYFANPGPDGAFNEKFQFHWADFNNNPVNHWKSVVKSLLSIPMAHQLIGYYTVADDSDGVLKVMRSYQYYAASRISDRVTKVNRDGRWGERGLKGGHIWHTTGSGKTMTSFKCAQLIAASRDADKVVFLVDRIELGTQSLEQYQAFANEDERVQETKSTDDLRAKLRSDDPADTLIVTSIQKMGNLEADDLSAAELAVIRAKRLVFIVDECHRSTFGKNMETIHKTFPAALLFGFTGTPIHDENNKKLSTTVDVFGDELHRYSIADGIRDGNVLGFDTYLVTTFPDTDVREAVALGEAKASSVGEALADPQKARVYNLYMGELPMGPWYDEAGTLRQGVESKLPEAQYGTAEQTEPTAHQRQVVADIVRRFPFLSRDRKFHAIFATHSIPEALDYYRLLREADPTLAVTVLVDPSVDNEQGQIDRALIKQEALEGIIADYNERYGTDYDLPGWARFKLDVSNRLSHKRPYLGIDGKPEERLDILIVVDQMLTGFDSKWVNTLFLDKVLRYEMIIQAFSRTNRLFNESEKPFGNIRYYRRPHTMKKNIEEAVALYSGDKPFGLFVPKLEANLVTLNETFDAIKAVFASAGVEDLQRLPDEPAARAKFASLFRELDLVVEAAKVQGFSWEEDVYVFDDSETLLDAMRAEEALESGLDFDGADAVAVFVDLSERDFLVLAQRYKELSSRAPGAEGDSPIPYDLRSYLMEIDTTRIDHDYMNENFDKWRKQLELEGPDAEATDLALAALHKSFSSLSQEEQKYAMLFIHDVQSGDAFVEQGKTFRDYVTEYQRRAKDEQVTRASEVLGVDPALLSALLESGANEDNIDEFGRFERLMETLDRQKAREYFSDLEGSQIPVFKVGIKADKLLRDFVLEGGFDL</sequence>
<keyword evidence="10" id="KW-0238">DNA-binding</keyword>
<dbReference type="GO" id="GO:0004386">
    <property type="term" value="F:helicase activity"/>
    <property type="evidence" value="ECO:0007669"/>
    <property type="project" value="UniProtKB-KW"/>
</dbReference>
<keyword evidence="8" id="KW-0378">Hydrolase</keyword>
<keyword evidence="5" id="KW-0547">Nucleotide-binding</keyword>
<evidence type="ECO:0000256" key="3">
    <source>
        <dbReference type="ARBA" id="ARBA00012654"/>
    </source>
</evidence>
<dbReference type="RefSeq" id="WP_242163851.1">
    <property type="nucleotide sequence ID" value="NZ_JAJMLW010000001.1"/>
</dbReference>
<evidence type="ECO:0000256" key="5">
    <source>
        <dbReference type="ARBA" id="ARBA00022741"/>
    </source>
</evidence>
<evidence type="ECO:0000256" key="7">
    <source>
        <dbReference type="ARBA" id="ARBA00022759"/>
    </source>
</evidence>
<comment type="catalytic activity">
    <reaction evidence="1">
        <text>Endonucleolytic cleavage of DNA to give random double-stranded fragments with terminal 5'-phosphates, ATP is simultaneously hydrolyzed.</text>
        <dbReference type="EC" id="3.1.21.3"/>
    </reaction>
</comment>
<dbReference type="PANTHER" id="PTHR30195:SF16">
    <property type="entry name" value="TYPE I RESTRICTION ENZYME ENDONUCLEASE SUBUNIT"/>
    <property type="match status" value="1"/>
</dbReference>
<evidence type="ECO:0000256" key="2">
    <source>
        <dbReference type="ARBA" id="ARBA00008598"/>
    </source>
</evidence>
<evidence type="ECO:0000256" key="1">
    <source>
        <dbReference type="ARBA" id="ARBA00000851"/>
    </source>
</evidence>
<comment type="similarity">
    <text evidence="2">Belongs to the HsdR family.</text>
</comment>
<evidence type="ECO:0000256" key="10">
    <source>
        <dbReference type="ARBA" id="ARBA00023125"/>
    </source>
</evidence>
<dbReference type="CDD" id="cd22332">
    <property type="entry name" value="HsdR_N"/>
    <property type="match status" value="1"/>
</dbReference>
<dbReference type="Pfam" id="PF22679">
    <property type="entry name" value="T1R_D3-like"/>
    <property type="match status" value="1"/>
</dbReference>
<dbReference type="Proteomes" id="UP001430755">
    <property type="component" value="Unassembled WGS sequence"/>
</dbReference>
<evidence type="ECO:0000256" key="4">
    <source>
        <dbReference type="ARBA" id="ARBA00022722"/>
    </source>
</evidence>
<keyword evidence="6" id="KW-0680">Restriction system</keyword>
<dbReference type="SMART" id="SM00487">
    <property type="entry name" value="DEXDc"/>
    <property type="match status" value="1"/>
</dbReference>
<dbReference type="PROSITE" id="PS51192">
    <property type="entry name" value="HELICASE_ATP_BIND_1"/>
    <property type="match status" value="1"/>
</dbReference>
<evidence type="ECO:0000259" key="11">
    <source>
        <dbReference type="PROSITE" id="PS51192"/>
    </source>
</evidence>
<keyword evidence="12" id="KW-0347">Helicase</keyword>
<protein>
    <recommendedName>
        <fullName evidence="3">type I site-specific deoxyribonuclease</fullName>
        <ecNumber evidence="3">3.1.21.3</ecNumber>
    </recommendedName>
</protein>
<dbReference type="InterPro" id="IPR051268">
    <property type="entry name" value="Type-I_R_enzyme_R_subunit"/>
</dbReference>
<dbReference type="Pfam" id="PF18766">
    <property type="entry name" value="SWI2_SNF2"/>
    <property type="match status" value="1"/>
</dbReference>
<dbReference type="PANTHER" id="PTHR30195">
    <property type="entry name" value="TYPE I SITE-SPECIFIC DEOXYRIBONUCLEASE PROTEIN SUBUNIT M AND R"/>
    <property type="match status" value="1"/>
</dbReference>
<dbReference type="Gene3D" id="3.90.1570.50">
    <property type="match status" value="1"/>
</dbReference>
<evidence type="ECO:0000256" key="9">
    <source>
        <dbReference type="ARBA" id="ARBA00022840"/>
    </source>
</evidence>
<accession>A0ABS9WGX7</accession>
<dbReference type="EC" id="3.1.21.3" evidence="3"/>
<evidence type="ECO:0000256" key="8">
    <source>
        <dbReference type="ARBA" id="ARBA00022801"/>
    </source>
</evidence>
<evidence type="ECO:0000313" key="12">
    <source>
        <dbReference type="EMBL" id="MCI2241567.1"/>
    </source>
</evidence>
<keyword evidence="13" id="KW-1185">Reference proteome</keyword>
<dbReference type="Gene3D" id="3.40.50.300">
    <property type="entry name" value="P-loop containing nucleotide triphosphate hydrolases"/>
    <property type="match status" value="2"/>
</dbReference>
<feature type="domain" description="Helicase ATP-binding" evidence="11">
    <location>
        <begin position="288"/>
        <end position="458"/>
    </location>
</feature>
<keyword evidence="9" id="KW-0067">ATP-binding</keyword>
<name>A0ABS9WGX7_9ACTN</name>
<comment type="caution">
    <text evidence="12">The sequence shown here is derived from an EMBL/GenBank/DDBJ whole genome shotgun (WGS) entry which is preliminary data.</text>
</comment>
<dbReference type="InterPro" id="IPR007409">
    <property type="entry name" value="Restrct_endonuc_type1_HsdR_N"/>
</dbReference>
<dbReference type="InterPro" id="IPR014001">
    <property type="entry name" value="Helicase_ATP-bd"/>
</dbReference>
<dbReference type="InterPro" id="IPR027417">
    <property type="entry name" value="P-loop_NTPase"/>
</dbReference>
<dbReference type="Pfam" id="PF12008">
    <property type="entry name" value="EcoR124_C"/>
    <property type="match status" value="1"/>
</dbReference>
<dbReference type="InterPro" id="IPR040980">
    <property type="entry name" value="SWI2_SNF2"/>
</dbReference>
<organism evidence="12 13">
    <name type="scientific">Adlercreutzia faecimuris</name>
    <dbReference type="NCBI Taxonomy" id="2897341"/>
    <lineage>
        <taxon>Bacteria</taxon>
        <taxon>Bacillati</taxon>
        <taxon>Actinomycetota</taxon>
        <taxon>Coriobacteriia</taxon>
        <taxon>Eggerthellales</taxon>
        <taxon>Eggerthellaceae</taxon>
        <taxon>Adlercreutzia</taxon>
    </lineage>
</organism>
<reference evidence="12" key="1">
    <citation type="submission" date="2021-11" db="EMBL/GenBank/DDBJ databases">
        <title>A Novel Adlercreutzia Species, isolated from a Allomyrina dichotoma larva feces.</title>
        <authorList>
            <person name="Suh M.K."/>
        </authorList>
    </citation>
    <scope>NUCLEOTIDE SEQUENCE</scope>
    <source>
        <strain evidence="12">JBNU-10</strain>
    </source>
</reference>
<dbReference type="EMBL" id="JAJMLW010000001">
    <property type="protein sequence ID" value="MCI2241567.1"/>
    <property type="molecule type" value="Genomic_DNA"/>
</dbReference>
<keyword evidence="4" id="KW-0540">Nuclease</keyword>
<dbReference type="Pfam" id="PF04313">
    <property type="entry name" value="HSDR_N"/>
    <property type="match status" value="1"/>
</dbReference>
<dbReference type="InterPro" id="IPR055180">
    <property type="entry name" value="HsdR_RecA-like_helicase_dom_2"/>
</dbReference>